<dbReference type="Proteomes" id="UP000184280">
    <property type="component" value="Unassembled WGS sequence"/>
</dbReference>
<protein>
    <submittedName>
        <fullName evidence="5">Glycosyl transferase family 2</fullName>
    </submittedName>
</protein>
<reference evidence="5 6" key="1">
    <citation type="submission" date="2016-11" db="EMBL/GenBank/DDBJ databases">
        <authorList>
            <person name="Jaros S."/>
            <person name="Januszkiewicz K."/>
            <person name="Wedrychowicz H."/>
        </authorList>
    </citation>
    <scope>NUCLEOTIDE SEQUENCE [LARGE SCALE GENOMIC DNA]</scope>
    <source>
        <strain evidence="5 6">BPI-34</strain>
    </source>
</reference>
<dbReference type="InterPro" id="IPR050834">
    <property type="entry name" value="Glycosyltransf_2"/>
</dbReference>
<evidence type="ECO:0000256" key="2">
    <source>
        <dbReference type="ARBA" id="ARBA00022676"/>
    </source>
</evidence>
<proteinExistence type="inferred from homology"/>
<organism evidence="5 6">
    <name type="scientific">Xylanibacter ruminicola</name>
    <name type="common">Prevotella ruminicola</name>
    <dbReference type="NCBI Taxonomy" id="839"/>
    <lineage>
        <taxon>Bacteria</taxon>
        <taxon>Pseudomonadati</taxon>
        <taxon>Bacteroidota</taxon>
        <taxon>Bacteroidia</taxon>
        <taxon>Bacteroidales</taxon>
        <taxon>Prevotellaceae</taxon>
        <taxon>Xylanibacter</taxon>
    </lineage>
</organism>
<gene>
    <name evidence="5" type="ORF">SAMN04488494_2060</name>
</gene>
<feature type="domain" description="Glycosyltransferase 2-like" evidence="4">
    <location>
        <begin position="5"/>
        <end position="170"/>
    </location>
</feature>
<keyword evidence="2" id="KW-0328">Glycosyltransferase</keyword>
<dbReference type="InterPro" id="IPR029044">
    <property type="entry name" value="Nucleotide-diphossugar_trans"/>
</dbReference>
<dbReference type="GO" id="GO:0016757">
    <property type="term" value="F:glycosyltransferase activity"/>
    <property type="evidence" value="ECO:0007669"/>
    <property type="project" value="UniProtKB-KW"/>
</dbReference>
<evidence type="ECO:0000259" key="4">
    <source>
        <dbReference type="Pfam" id="PF00535"/>
    </source>
</evidence>
<sequence>MEKFSVITSVYKNDKSEFVRVALDSMLVHQAVKPDEIVMVQDGPVPYELSRLLLEYKDNYCDILNIIKLEKNGGLGNALRIGVENAKCSICARMDSDDICLPDRFEKQLAYLEAHHECDIVGGQMTEFIDTPDNIVGRREVPLANEEIYEYMKSRCALNHVTVMFRKEAVLKAGNYQDWFWNEDYYLWVRMMMAGCKFANIPDVAVNVRSGADQYARRGGKKYFDSEIGIKKLMLENGMINRKEYVVNYIQRFIIQLMLPNSVRGWVFRTFARKS</sequence>
<dbReference type="Gene3D" id="3.90.550.10">
    <property type="entry name" value="Spore Coat Polysaccharide Biosynthesis Protein SpsA, Chain A"/>
    <property type="match status" value="1"/>
</dbReference>
<evidence type="ECO:0000313" key="6">
    <source>
        <dbReference type="Proteomes" id="UP000184280"/>
    </source>
</evidence>
<dbReference type="PANTHER" id="PTHR43685:SF5">
    <property type="entry name" value="GLYCOSYLTRANSFERASE EPSE-RELATED"/>
    <property type="match status" value="1"/>
</dbReference>
<dbReference type="AlphaFoldDB" id="A0A1M7JH41"/>
<evidence type="ECO:0000256" key="1">
    <source>
        <dbReference type="ARBA" id="ARBA00006739"/>
    </source>
</evidence>
<comment type="similarity">
    <text evidence="1">Belongs to the glycosyltransferase 2 family.</text>
</comment>
<dbReference type="EMBL" id="FRCJ01000004">
    <property type="protein sequence ID" value="SHM52231.1"/>
    <property type="molecule type" value="Genomic_DNA"/>
</dbReference>
<accession>A0A1M7JH41</accession>
<evidence type="ECO:0000313" key="5">
    <source>
        <dbReference type="EMBL" id="SHM52231.1"/>
    </source>
</evidence>
<dbReference type="InterPro" id="IPR001173">
    <property type="entry name" value="Glyco_trans_2-like"/>
</dbReference>
<dbReference type="PANTHER" id="PTHR43685">
    <property type="entry name" value="GLYCOSYLTRANSFERASE"/>
    <property type="match status" value="1"/>
</dbReference>
<name>A0A1M7JH41_XYLRU</name>
<dbReference type="SUPFAM" id="SSF53448">
    <property type="entry name" value="Nucleotide-diphospho-sugar transferases"/>
    <property type="match status" value="1"/>
</dbReference>
<dbReference type="RefSeq" id="WP_073045105.1">
    <property type="nucleotide sequence ID" value="NZ_FOLF01000029.1"/>
</dbReference>
<dbReference type="OrthoDB" id="9815829at2"/>
<dbReference type="Pfam" id="PF00535">
    <property type="entry name" value="Glycos_transf_2"/>
    <property type="match status" value="1"/>
</dbReference>
<evidence type="ECO:0000256" key="3">
    <source>
        <dbReference type="ARBA" id="ARBA00022679"/>
    </source>
</evidence>
<keyword evidence="3 5" id="KW-0808">Transferase</keyword>